<feature type="binding site" evidence="8">
    <location>
        <position position="76"/>
    </location>
    <ligand>
        <name>Fe cation</name>
        <dbReference type="ChEBI" id="CHEBI:24875"/>
        <label>2</label>
    </ligand>
</feature>
<dbReference type="InterPro" id="IPR009078">
    <property type="entry name" value="Ferritin-like_SF"/>
</dbReference>
<dbReference type="Pfam" id="PF03232">
    <property type="entry name" value="COQ7"/>
    <property type="match status" value="1"/>
</dbReference>
<protein>
    <recommendedName>
        <fullName evidence="8">5-demethoxyubiquinone hydroxylase, mitochondrial</fullName>
        <shortName evidence="8">DMQ hydroxylase</shortName>
        <ecNumber evidence="8">1.14.99.60</ecNumber>
    </recommendedName>
    <alternativeName>
        <fullName evidence="8">Ubiquinone biosynthesis monooxygenase COQ7</fullName>
    </alternativeName>
</protein>
<keyword evidence="2 8" id="KW-0831">Ubiquinone biosynthesis</keyword>
<comment type="function">
    <text evidence="8">Catalyzes the hydroxylation of 2-polyprenyl-3-methyl-6-methoxy-1,4-benzoquinol (DMQH2) during ubiquinone biosynthesis. Has also a structural role in the COQ enzyme complex, stabilizing other COQ polypeptides.</text>
</comment>
<reference evidence="9 10" key="1">
    <citation type="submission" date="2019-09" db="EMBL/GenBank/DDBJ databases">
        <authorList>
            <person name="Brejova B."/>
        </authorList>
    </citation>
    <scope>NUCLEOTIDE SEQUENCE [LARGE SCALE GENOMIC DNA]</scope>
</reference>
<dbReference type="EMBL" id="CABVLU010000004">
    <property type="protein sequence ID" value="VVT56107.1"/>
    <property type="molecule type" value="Genomic_DNA"/>
</dbReference>
<feature type="binding site" evidence="8">
    <location>
        <position position="170"/>
    </location>
    <ligand>
        <name>Fe cation</name>
        <dbReference type="ChEBI" id="CHEBI:24875"/>
        <label>2</label>
    </ligand>
</feature>
<accession>A0A5E8BX75</accession>
<dbReference type="HAMAP" id="MF_01658">
    <property type="entry name" value="COQ7"/>
    <property type="match status" value="1"/>
</dbReference>
<keyword evidence="5 8" id="KW-0408">Iron</keyword>
<feature type="binding site" evidence="8">
    <location>
        <position position="79"/>
    </location>
    <ligand>
        <name>Fe cation</name>
        <dbReference type="ChEBI" id="CHEBI:24875"/>
        <label>1</label>
    </ligand>
</feature>
<sequence>MSAHQATAAFAAVAKRILAAPKKPLTQEQKSILDKIIRVDQAGELGANYIYAGQHFVFKRKSPALEPVIKHMWDQEILHHNTFNDIQVKNRVRPSLFTPLWRAAAFGVGLSTALISTQAAMACTEAVETVIGGHYNSQLRWLLTNFPEEIEQASELGFFKHLIKQFRDDELEHLDTAIQHDAHKAVPYIFLTETIKAGCRAAIWTAERF</sequence>
<comment type="cofactor">
    <cofactor evidence="8">
        <name>Fe cation</name>
        <dbReference type="ChEBI" id="CHEBI:24875"/>
    </cofactor>
    <text evidence="8">Binds 2 iron ions per subunit.</text>
</comment>
<dbReference type="CDD" id="cd01042">
    <property type="entry name" value="DMQH"/>
    <property type="match status" value="1"/>
</dbReference>
<dbReference type="GO" id="GO:0008682">
    <property type="term" value="F:3-demethoxyubiquinol 3-hydroxylase activity"/>
    <property type="evidence" value="ECO:0007669"/>
    <property type="project" value="UniProtKB-EC"/>
</dbReference>
<dbReference type="GO" id="GO:0031314">
    <property type="term" value="C:extrinsic component of mitochondrial inner membrane"/>
    <property type="evidence" value="ECO:0007669"/>
    <property type="project" value="UniProtKB-UniRule"/>
</dbReference>
<comment type="pathway">
    <text evidence="1 8">Cofactor biosynthesis; ubiquinone biosynthesis.</text>
</comment>
<keyword evidence="4 8" id="KW-0560">Oxidoreductase</keyword>
<dbReference type="EC" id="1.14.99.60" evidence="8"/>
<dbReference type="SUPFAM" id="SSF47240">
    <property type="entry name" value="Ferritin-like"/>
    <property type="match status" value="1"/>
</dbReference>
<evidence type="ECO:0000256" key="3">
    <source>
        <dbReference type="ARBA" id="ARBA00022723"/>
    </source>
</evidence>
<dbReference type="PANTHER" id="PTHR11237">
    <property type="entry name" value="COENZYME Q10 BIOSYNTHESIS PROTEIN 7"/>
    <property type="match status" value="1"/>
</dbReference>
<comment type="catalytic activity">
    <reaction evidence="8">
        <text>a 5-methoxy-2-methyl-3-(all-trans-polyprenyl)benzene-1,4-diol + AH2 + O2 = a 3-demethylubiquinol + A + H2O</text>
        <dbReference type="Rhea" id="RHEA:50908"/>
        <dbReference type="Rhea" id="RHEA-COMP:10859"/>
        <dbReference type="Rhea" id="RHEA-COMP:10914"/>
        <dbReference type="ChEBI" id="CHEBI:13193"/>
        <dbReference type="ChEBI" id="CHEBI:15377"/>
        <dbReference type="ChEBI" id="CHEBI:15379"/>
        <dbReference type="ChEBI" id="CHEBI:17499"/>
        <dbReference type="ChEBI" id="CHEBI:84167"/>
        <dbReference type="ChEBI" id="CHEBI:84422"/>
        <dbReference type="EC" id="1.14.99.60"/>
    </reaction>
</comment>
<organism evidence="9 10">
    <name type="scientific">Magnusiomyces paraingens</name>
    <dbReference type="NCBI Taxonomy" id="2606893"/>
    <lineage>
        <taxon>Eukaryota</taxon>
        <taxon>Fungi</taxon>
        <taxon>Dikarya</taxon>
        <taxon>Ascomycota</taxon>
        <taxon>Saccharomycotina</taxon>
        <taxon>Dipodascomycetes</taxon>
        <taxon>Dipodascales</taxon>
        <taxon>Dipodascaceae</taxon>
        <taxon>Magnusiomyces</taxon>
    </lineage>
</organism>
<keyword evidence="10" id="KW-1185">Reference proteome</keyword>
<name>A0A5E8BX75_9ASCO</name>
<evidence type="ECO:0000256" key="2">
    <source>
        <dbReference type="ARBA" id="ARBA00022688"/>
    </source>
</evidence>
<feature type="binding site" evidence="8">
    <location>
        <position position="128"/>
    </location>
    <ligand>
        <name>Fe cation</name>
        <dbReference type="ChEBI" id="CHEBI:24875"/>
        <label>2</label>
    </ligand>
</feature>
<evidence type="ECO:0000256" key="1">
    <source>
        <dbReference type="ARBA" id="ARBA00004749"/>
    </source>
</evidence>
<comment type="subunit">
    <text evidence="8">Component of a multi-subunit COQ enzyme complex, composed of at least COQ3, COQ4, COQ5, COQ6, COQ7 and COQ9.</text>
</comment>
<keyword evidence="3 8" id="KW-0479">Metal-binding</keyword>
<keyword evidence="8" id="KW-0496">Mitochondrion</keyword>
<dbReference type="OrthoDB" id="275371at2759"/>
<evidence type="ECO:0000256" key="6">
    <source>
        <dbReference type="ARBA" id="ARBA00023033"/>
    </source>
</evidence>
<dbReference type="Proteomes" id="UP000398389">
    <property type="component" value="Unassembled WGS sequence"/>
</dbReference>
<evidence type="ECO:0000313" key="10">
    <source>
        <dbReference type="Proteomes" id="UP000398389"/>
    </source>
</evidence>
<evidence type="ECO:0000256" key="7">
    <source>
        <dbReference type="ARBA" id="ARBA00023136"/>
    </source>
</evidence>
<dbReference type="PANTHER" id="PTHR11237:SF4">
    <property type="entry name" value="5-DEMETHOXYUBIQUINONE HYDROXYLASE, MITOCHONDRIAL"/>
    <property type="match status" value="1"/>
</dbReference>
<comment type="similarity">
    <text evidence="8">Belongs to the COQ7 family.</text>
</comment>
<dbReference type="AlphaFoldDB" id="A0A5E8BX75"/>
<dbReference type="GO" id="GO:0016709">
    <property type="term" value="F:oxidoreductase activity, acting on paired donors, with incorporation or reduction of molecular oxygen, NAD(P)H as one donor, and incorporation of one atom of oxygen"/>
    <property type="evidence" value="ECO:0007669"/>
    <property type="project" value="UniProtKB-UniRule"/>
</dbReference>
<feature type="binding site" evidence="8">
    <location>
        <position position="76"/>
    </location>
    <ligand>
        <name>Fe cation</name>
        <dbReference type="ChEBI" id="CHEBI:24875"/>
        <label>1</label>
    </ligand>
</feature>
<dbReference type="GO" id="GO:0006744">
    <property type="term" value="P:ubiquinone biosynthetic process"/>
    <property type="evidence" value="ECO:0007669"/>
    <property type="project" value="UniProtKB-UniRule"/>
</dbReference>
<evidence type="ECO:0000256" key="8">
    <source>
        <dbReference type="HAMAP-Rule" id="MF_03194"/>
    </source>
</evidence>
<evidence type="ECO:0000256" key="5">
    <source>
        <dbReference type="ARBA" id="ARBA00023004"/>
    </source>
</evidence>
<gene>
    <name evidence="8" type="primary">COQ7</name>
    <name evidence="9" type="ORF">SAPINGB_P004818</name>
</gene>
<dbReference type="UniPathway" id="UPA00232"/>
<comment type="subcellular location">
    <subcellularLocation>
        <location evidence="8">Mitochondrion inner membrane</location>
        <topology evidence="8">Peripheral membrane protein</topology>
        <orientation evidence="8">Matrix side</orientation>
    </subcellularLocation>
</comment>
<evidence type="ECO:0000313" key="9">
    <source>
        <dbReference type="EMBL" id="VVT56107.1"/>
    </source>
</evidence>
<dbReference type="InterPro" id="IPR011566">
    <property type="entry name" value="Ubq_synth_Coq7"/>
</dbReference>
<feature type="binding site" evidence="8">
    <location>
        <position position="173"/>
    </location>
    <ligand>
        <name>Fe cation</name>
        <dbReference type="ChEBI" id="CHEBI:24875"/>
        <label>2</label>
    </ligand>
</feature>
<evidence type="ECO:0000256" key="4">
    <source>
        <dbReference type="ARBA" id="ARBA00023002"/>
    </source>
</evidence>
<proteinExistence type="inferred from homology"/>
<feature type="binding site" evidence="8">
    <location>
        <position position="170"/>
    </location>
    <ligand>
        <name>Fe cation</name>
        <dbReference type="ChEBI" id="CHEBI:24875"/>
        <label>1</label>
    </ligand>
</feature>
<dbReference type="GO" id="GO:0046872">
    <property type="term" value="F:metal ion binding"/>
    <property type="evidence" value="ECO:0007669"/>
    <property type="project" value="UniProtKB-KW"/>
</dbReference>
<keyword evidence="6 8" id="KW-0503">Monooxygenase</keyword>
<keyword evidence="8" id="KW-0999">Mitochondrion inner membrane</keyword>
<feature type="binding site" evidence="8">
    <location>
        <position position="44"/>
    </location>
    <ligand>
        <name>Fe cation</name>
        <dbReference type="ChEBI" id="CHEBI:24875"/>
        <label>1</label>
    </ligand>
</feature>
<keyword evidence="7 8" id="KW-0472">Membrane</keyword>